<dbReference type="EMBL" id="PCDP01000036">
    <property type="protein sequence ID" value="PZM13236.1"/>
    <property type="molecule type" value="Genomic_DNA"/>
</dbReference>
<reference evidence="2 3" key="1">
    <citation type="journal article" date="2018" name="Sci. Rep.">
        <title>Rhizobium tumorigenes sp. nov., a novel plant tumorigenic bacterium isolated from cane gall tumors on thornless blackberry.</title>
        <authorList>
            <person name="Kuzmanovi N."/>
            <person name="Smalla K."/>
            <person name="Gronow S."/>
            <person name="PuBawska J."/>
        </authorList>
    </citation>
    <scope>NUCLEOTIDE SEQUENCE [LARGE SCALE GENOMIC DNA]</scope>
    <source>
        <strain evidence="2 3">CCBAU 85046</strain>
    </source>
</reference>
<feature type="chain" id="PRO_5015990389" evidence="1">
    <location>
        <begin position="20"/>
        <end position="174"/>
    </location>
</feature>
<name>A0A2W4EG88_9HYPH</name>
<comment type="caution">
    <text evidence="2">The sequence shown here is derived from an EMBL/GenBank/DDBJ whole genome shotgun (WGS) entry which is preliminary data.</text>
</comment>
<feature type="signal peptide" evidence="1">
    <location>
        <begin position="1"/>
        <end position="19"/>
    </location>
</feature>
<proteinExistence type="predicted"/>
<protein>
    <submittedName>
        <fullName evidence="2">Uncharacterized protein</fullName>
    </submittedName>
</protein>
<keyword evidence="1" id="KW-0732">Signal</keyword>
<evidence type="ECO:0000313" key="2">
    <source>
        <dbReference type="EMBL" id="PZM13236.1"/>
    </source>
</evidence>
<organism evidence="2 3">
    <name type="scientific">Rhizobium tubonense</name>
    <dbReference type="NCBI Taxonomy" id="484088"/>
    <lineage>
        <taxon>Bacteria</taxon>
        <taxon>Pseudomonadati</taxon>
        <taxon>Pseudomonadota</taxon>
        <taxon>Alphaproteobacteria</taxon>
        <taxon>Hyphomicrobiales</taxon>
        <taxon>Rhizobiaceae</taxon>
        <taxon>Rhizobium/Agrobacterium group</taxon>
        <taxon>Rhizobium</taxon>
    </lineage>
</organism>
<dbReference type="OrthoDB" id="7916410at2"/>
<dbReference type="Proteomes" id="UP000248925">
    <property type="component" value="Unassembled WGS sequence"/>
</dbReference>
<evidence type="ECO:0000256" key="1">
    <source>
        <dbReference type="SAM" id="SignalP"/>
    </source>
</evidence>
<gene>
    <name evidence="2" type="ORF">CPY51_16655</name>
</gene>
<evidence type="ECO:0000313" key="3">
    <source>
        <dbReference type="Proteomes" id="UP000248925"/>
    </source>
</evidence>
<sequence>MALSTFFLSLASGTLAASAADVVAPVKEVMDATAANWAGGDSEWQDLFGPDKLNHLYSKDFIAKYEAASKFPAVDDDGISPFDYDVIVQGQDACPLEDVTIKPGTPANGKTEVIAQFKKQTCMGTDAANQAFSVVRFEVLEEDGKPVIDDILTVDENGKDSSLKETMDSIVKQQ</sequence>
<accession>A0A2W4EG88</accession>
<dbReference type="AlphaFoldDB" id="A0A2W4EG88"/>
<keyword evidence="3" id="KW-1185">Reference proteome</keyword>